<evidence type="ECO:0000313" key="3">
    <source>
        <dbReference type="Proteomes" id="UP000886523"/>
    </source>
</evidence>
<dbReference type="AlphaFoldDB" id="A0A9P6AVH9"/>
<protein>
    <submittedName>
        <fullName evidence="2">Uncharacterized protein</fullName>
    </submittedName>
</protein>
<feature type="compositionally biased region" description="Polar residues" evidence="1">
    <location>
        <begin position="65"/>
        <end position="75"/>
    </location>
</feature>
<sequence length="186" mass="20908">MFFPYLAQTSANRHHFVFSHMGIAATVRIYVSGEPDLILYHSSYPFARNSRFSIFPAQHRLNFGSTIPDSNMDNNGKSEDPEDKHPSPSLSPQPEVGLSGDTSRGTSRQAVSTMRLKHGDTLWWHNLKQVGDLPGVSSRSLPELGHPMERLKTIPCLRYVDYFFALGTVLLNALYQLGLADYLCYC</sequence>
<reference evidence="2" key="1">
    <citation type="journal article" date="2020" name="Nat. Commun.">
        <title>Large-scale genome sequencing of mycorrhizal fungi provides insights into the early evolution of symbiotic traits.</title>
        <authorList>
            <person name="Miyauchi S."/>
            <person name="Kiss E."/>
            <person name="Kuo A."/>
            <person name="Drula E."/>
            <person name="Kohler A."/>
            <person name="Sanchez-Garcia M."/>
            <person name="Morin E."/>
            <person name="Andreopoulos B."/>
            <person name="Barry K.W."/>
            <person name="Bonito G."/>
            <person name="Buee M."/>
            <person name="Carver A."/>
            <person name="Chen C."/>
            <person name="Cichocki N."/>
            <person name="Clum A."/>
            <person name="Culley D."/>
            <person name="Crous P.W."/>
            <person name="Fauchery L."/>
            <person name="Girlanda M."/>
            <person name="Hayes R.D."/>
            <person name="Keri Z."/>
            <person name="LaButti K."/>
            <person name="Lipzen A."/>
            <person name="Lombard V."/>
            <person name="Magnuson J."/>
            <person name="Maillard F."/>
            <person name="Murat C."/>
            <person name="Nolan M."/>
            <person name="Ohm R.A."/>
            <person name="Pangilinan J."/>
            <person name="Pereira M.F."/>
            <person name="Perotto S."/>
            <person name="Peter M."/>
            <person name="Pfister S."/>
            <person name="Riley R."/>
            <person name="Sitrit Y."/>
            <person name="Stielow J.B."/>
            <person name="Szollosi G."/>
            <person name="Zifcakova L."/>
            <person name="Stursova M."/>
            <person name="Spatafora J.W."/>
            <person name="Tedersoo L."/>
            <person name="Vaario L.M."/>
            <person name="Yamada A."/>
            <person name="Yan M."/>
            <person name="Wang P."/>
            <person name="Xu J."/>
            <person name="Bruns T."/>
            <person name="Baldrian P."/>
            <person name="Vilgalys R."/>
            <person name="Dunand C."/>
            <person name="Henrissat B."/>
            <person name="Grigoriev I.V."/>
            <person name="Hibbett D."/>
            <person name="Nagy L.G."/>
            <person name="Martin F.M."/>
        </authorList>
    </citation>
    <scope>NUCLEOTIDE SEQUENCE</scope>
    <source>
        <strain evidence="2">UP504</strain>
    </source>
</reference>
<comment type="caution">
    <text evidence="2">The sequence shown here is derived from an EMBL/GenBank/DDBJ whole genome shotgun (WGS) entry which is preliminary data.</text>
</comment>
<proteinExistence type="predicted"/>
<keyword evidence="3" id="KW-1185">Reference proteome</keyword>
<dbReference type="EMBL" id="MU128990">
    <property type="protein sequence ID" value="KAF9512145.1"/>
    <property type="molecule type" value="Genomic_DNA"/>
</dbReference>
<gene>
    <name evidence="2" type="ORF">BS47DRAFT_1094195</name>
</gene>
<evidence type="ECO:0000313" key="2">
    <source>
        <dbReference type="EMBL" id="KAF9512145.1"/>
    </source>
</evidence>
<accession>A0A9P6AVH9</accession>
<dbReference type="Proteomes" id="UP000886523">
    <property type="component" value="Unassembled WGS sequence"/>
</dbReference>
<organism evidence="2 3">
    <name type="scientific">Hydnum rufescens UP504</name>
    <dbReference type="NCBI Taxonomy" id="1448309"/>
    <lineage>
        <taxon>Eukaryota</taxon>
        <taxon>Fungi</taxon>
        <taxon>Dikarya</taxon>
        <taxon>Basidiomycota</taxon>
        <taxon>Agaricomycotina</taxon>
        <taxon>Agaricomycetes</taxon>
        <taxon>Cantharellales</taxon>
        <taxon>Hydnaceae</taxon>
        <taxon>Hydnum</taxon>
    </lineage>
</organism>
<evidence type="ECO:0000256" key="1">
    <source>
        <dbReference type="SAM" id="MobiDB-lite"/>
    </source>
</evidence>
<feature type="compositionally biased region" description="Basic and acidic residues" evidence="1">
    <location>
        <begin position="76"/>
        <end position="86"/>
    </location>
</feature>
<name>A0A9P6AVH9_9AGAM</name>
<dbReference type="OrthoDB" id="2526683at2759"/>
<feature type="region of interest" description="Disordered" evidence="1">
    <location>
        <begin position="65"/>
        <end position="108"/>
    </location>
</feature>